<proteinExistence type="predicted"/>
<dbReference type="PANTHER" id="PTHR43394:SF1">
    <property type="entry name" value="ATP-BINDING CASSETTE SUB-FAMILY B MEMBER 10, MITOCHONDRIAL"/>
    <property type="match status" value="1"/>
</dbReference>
<dbReference type="SUPFAM" id="SSF90123">
    <property type="entry name" value="ABC transporter transmembrane region"/>
    <property type="match status" value="1"/>
</dbReference>
<evidence type="ECO:0000259" key="10">
    <source>
        <dbReference type="PROSITE" id="PS50893"/>
    </source>
</evidence>
<evidence type="ECO:0000256" key="3">
    <source>
        <dbReference type="ARBA" id="ARBA00022475"/>
    </source>
</evidence>
<dbReference type="GO" id="GO:0015421">
    <property type="term" value="F:ABC-type oligopeptide transporter activity"/>
    <property type="evidence" value="ECO:0007669"/>
    <property type="project" value="TreeGrafter"/>
</dbReference>
<comment type="caution">
    <text evidence="12">The sequence shown here is derived from an EMBL/GenBank/DDBJ whole genome shotgun (WGS) entry which is preliminary data.</text>
</comment>
<evidence type="ECO:0000256" key="4">
    <source>
        <dbReference type="ARBA" id="ARBA00022692"/>
    </source>
</evidence>
<feature type="transmembrane region" description="Helical" evidence="9">
    <location>
        <begin position="32"/>
        <end position="50"/>
    </location>
</feature>
<sequence>MSLSEGGGKNMSKEKFPTKLSMIWHFLRGSKVYFGFSILFACLVSLLELINPRIIAFTVDSIIDHKEVVLPELIQNCLDAIGGITFLRHNLWVIAIVVVIVALLAVSCRYFFQSFTAMGSEKLVKTMRDDLFTHIMHLPFKWHSENHTGDIIQRCTSDVDTIKGFLSEQLIYLVRIIILIVLVLFFMFSINVKLALATSAFIPIIVGYSLFFHAKIGNAFEVADEEEGKLSSIAQENLTGVRVVRAFGREAYERERFEKQNEHYTNMWTHLMRLLSAFWMSSDMISNLQMLVVISYGAIITVNNGMSAGNYIAFIAYNSLLLWPVRSLGRTIANMSKAGISIDRLRYIMNSEMEEDKPNAVTPDLLQDIEFKNVSYQYENGSSEVLENVSFKIKAGTTFGILGGTGSGKSTLMYLLDRLYRLPDDHGQITIGGVDIRDMKAEWIRQNIGMVLQEPYLFSRSLSENIKIAKQSADMKEIRTAAKIASLDEAITHFKEGYNTYVGERGVTLSGGQKQRAAIAQMLIRKPPIMIFDDSLSAVDAETDARIRAGLKDNISESTVILISHRITTLMAADHIIVLDKGRVVEEGTHEQLLEKQGIYRRIFEMQSQQGE</sequence>
<feature type="transmembrane region" description="Helical" evidence="9">
    <location>
        <begin position="91"/>
        <end position="112"/>
    </location>
</feature>
<dbReference type="Gene3D" id="3.40.50.300">
    <property type="entry name" value="P-loop containing nucleotide triphosphate hydrolases"/>
    <property type="match status" value="1"/>
</dbReference>
<feature type="domain" description="ABC transporter" evidence="10">
    <location>
        <begin position="369"/>
        <end position="606"/>
    </location>
</feature>
<dbReference type="Proteomes" id="UP000284731">
    <property type="component" value="Unassembled WGS sequence"/>
</dbReference>
<dbReference type="InterPro" id="IPR017871">
    <property type="entry name" value="ABC_transporter-like_CS"/>
</dbReference>
<keyword evidence="2" id="KW-0813">Transport</keyword>
<dbReference type="InterPro" id="IPR039421">
    <property type="entry name" value="Type_1_exporter"/>
</dbReference>
<evidence type="ECO:0000256" key="7">
    <source>
        <dbReference type="ARBA" id="ARBA00022989"/>
    </source>
</evidence>
<name>A0A412PIE8_9FIRM</name>
<gene>
    <name evidence="12" type="ORF">DWX20_02385</name>
</gene>
<keyword evidence="4 9" id="KW-0812">Transmembrane</keyword>
<dbReference type="EMBL" id="QRWX01000001">
    <property type="protein sequence ID" value="RGT57918.1"/>
    <property type="molecule type" value="Genomic_DNA"/>
</dbReference>
<dbReference type="CDD" id="cd18542">
    <property type="entry name" value="ABC_6TM_YknU_like"/>
    <property type="match status" value="1"/>
</dbReference>
<dbReference type="Pfam" id="PF00664">
    <property type="entry name" value="ABC_membrane"/>
    <property type="match status" value="1"/>
</dbReference>
<dbReference type="PROSITE" id="PS50893">
    <property type="entry name" value="ABC_TRANSPORTER_2"/>
    <property type="match status" value="1"/>
</dbReference>
<keyword evidence="7 9" id="KW-1133">Transmembrane helix</keyword>
<dbReference type="InterPro" id="IPR003439">
    <property type="entry name" value="ABC_transporter-like_ATP-bd"/>
</dbReference>
<evidence type="ECO:0000256" key="1">
    <source>
        <dbReference type="ARBA" id="ARBA00004651"/>
    </source>
</evidence>
<dbReference type="Gene3D" id="1.20.1560.10">
    <property type="entry name" value="ABC transporter type 1, transmembrane domain"/>
    <property type="match status" value="1"/>
</dbReference>
<evidence type="ECO:0000313" key="12">
    <source>
        <dbReference type="EMBL" id="RGT57918.1"/>
    </source>
</evidence>
<evidence type="ECO:0000256" key="9">
    <source>
        <dbReference type="SAM" id="Phobius"/>
    </source>
</evidence>
<evidence type="ECO:0000256" key="8">
    <source>
        <dbReference type="ARBA" id="ARBA00023136"/>
    </source>
</evidence>
<evidence type="ECO:0000259" key="11">
    <source>
        <dbReference type="PROSITE" id="PS50929"/>
    </source>
</evidence>
<dbReference type="PROSITE" id="PS50929">
    <property type="entry name" value="ABC_TM1F"/>
    <property type="match status" value="1"/>
</dbReference>
<evidence type="ECO:0000256" key="2">
    <source>
        <dbReference type="ARBA" id="ARBA00022448"/>
    </source>
</evidence>
<dbReference type="FunFam" id="3.40.50.300:FF:000221">
    <property type="entry name" value="Multidrug ABC transporter ATP-binding protein"/>
    <property type="match status" value="1"/>
</dbReference>
<protein>
    <submittedName>
        <fullName evidence="12">ABC transporter ATP-binding protein</fullName>
    </submittedName>
</protein>
<dbReference type="Pfam" id="PF00005">
    <property type="entry name" value="ABC_tran"/>
    <property type="match status" value="1"/>
</dbReference>
<dbReference type="AlphaFoldDB" id="A0A412PIE8"/>
<dbReference type="GO" id="GO:0016887">
    <property type="term" value="F:ATP hydrolysis activity"/>
    <property type="evidence" value="ECO:0007669"/>
    <property type="project" value="InterPro"/>
</dbReference>
<evidence type="ECO:0000256" key="6">
    <source>
        <dbReference type="ARBA" id="ARBA00022840"/>
    </source>
</evidence>
<dbReference type="InterPro" id="IPR003593">
    <property type="entry name" value="AAA+_ATPase"/>
</dbReference>
<dbReference type="GO" id="GO:0005886">
    <property type="term" value="C:plasma membrane"/>
    <property type="evidence" value="ECO:0007669"/>
    <property type="project" value="UniProtKB-SubCell"/>
</dbReference>
<keyword evidence="6 12" id="KW-0067">ATP-binding</keyword>
<keyword evidence="5" id="KW-0547">Nucleotide-binding</keyword>
<dbReference type="PROSITE" id="PS00211">
    <property type="entry name" value="ABC_TRANSPORTER_1"/>
    <property type="match status" value="1"/>
</dbReference>
<dbReference type="PANTHER" id="PTHR43394">
    <property type="entry name" value="ATP-DEPENDENT PERMEASE MDL1, MITOCHONDRIAL"/>
    <property type="match status" value="1"/>
</dbReference>
<dbReference type="InterPro" id="IPR036640">
    <property type="entry name" value="ABC1_TM_sf"/>
</dbReference>
<keyword evidence="3" id="KW-1003">Cell membrane</keyword>
<dbReference type="InterPro" id="IPR027417">
    <property type="entry name" value="P-loop_NTPase"/>
</dbReference>
<feature type="transmembrane region" description="Helical" evidence="9">
    <location>
        <begin position="194"/>
        <end position="212"/>
    </location>
</feature>
<accession>A0A412PIE8</accession>
<feature type="transmembrane region" description="Helical" evidence="9">
    <location>
        <begin position="170"/>
        <end position="188"/>
    </location>
</feature>
<feature type="domain" description="ABC transmembrane type-1" evidence="11">
    <location>
        <begin position="36"/>
        <end position="337"/>
    </location>
</feature>
<evidence type="ECO:0000313" key="13">
    <source>
        <dbReference type="Proteomes" id="UP000284731"/>
    </source>
</evidence>
<keyword evidence="8 9" id="KW-0472">Membrane</keyword>
<dbReference type="SUPFAM" id="SSF52540">
    <property type="entry name" value="P-loop containing nucleoside triphosphate hydrolases"/>
    <property type="match status" value="1"/>
</dbReference>
<comment type="subcellular location">
    <subcellularLocation>
        <location evidence="1">Cell membrane</location>
        <topology evidence="1">Multi-pass membrane protein</topology>
    </subcellularLocation>
</comment>
<reference evidence="12 13" key="1">
    <citation type="submission" date="2018-08" db="EMBL/GenBank/DDBJ databases">
        <title>A genome reference for cultivated species of the human gut microbiota.</title>
        <authorList>
            <person name="Zou Y."/>
            <person name="Xue W."/>
            <person name="Luo G."/>
        </authorList>
    </citation>
    <scope>NUCLEOTIDE SEQUENCE [LARGE SCALE GENOMIC DNA]</scope>
    <source>
        <strain evidence="12 13">AF18-46</strain>
    </source>
</reference>
<dbReference type="InterPro" id="IPR011527">
    <property type="entry name" value="ABC1_TM_dom"/>
</dbReference>
<organism evidence="12 13">
    <name type="scientific">Solobacterium moorei</name>
    <dbReference type="NCBI Taxonomy" id="102148"/>
    <lineage>
        <taxon>Bacteria</taxon>
        <taxon>Bacillati</taxon>
        <taxon>Bacillota</taxon>
        <taxon>Erysipelotrichia</taxon>
        <taxon>Erysipelotrichales</taxon>
        <taxon>Erysipelotrichaceae</taxon>
        <taxon>Solobacterium</taxon>
    </lineage>
</organism>
<dbReference type="GO" id="GO:0005524">
    <property type="term" value="F:ATP binding"/>
    <property type="evidence" value="ECO:0007669"/>
    <property type="project" value="UniProtKB-KW"/>
</dbReference>
<dbReference type="SMART" id="SM00382">
    <property type="entry name" value="AAA"/>
    <property type="match status" value="1"/>
</dbReference>
<evidence type="ECO:0000256" key="5">
    <source>
        <dbReference type="ARBA" id="ARBA00022741"/>
    </source>
</evidence>